<comment type="caution">
    <text evidence="2">The sequence shown here is derived from an EMBL/GenBank/DDBJ whole genome shotgun (WGS) entry which is preliminary data.</text>
</comment>
<keyword evidence="1" id="KW-0732">Signal</keyword>
<dbReference type="EMBL" id="JAOTLW010000022">
    <property type="protein sequence ID" value="MDI5833458.1"/>
    <property type="molecule type" value="Genomic_DNA"/>
</dbReference>
<dbReference type="Proteomes" id="UP001159075">
    <property type="component" value="Unassembled WGS sequence"/>
</dbReference>
<reference evidence="2 3" key="1">
    <citation type="submission" date="2022-09" db="EMBL/GenBank/DDBJ databases">
        <title>The outer-membrane cytochrome OmcA is essential for infection of Shewanella oneidensis by a zebrafish-associated bacteriophage.</title>
        <authorList>
            <person name="Grenfell A.W."/>
            <person name="Intile P."/>
            <person name="Mcfarlane J."/>
            <person name="Leung D."/>
            <person name="Abdalla K."/>
            <person name="Wold M."/>
            <person name="Kees E."/>
            <person name="Gralnick J."/>
        </authorList>
    </citation>
    <scope>NUCLEOTIDE SEQUENCE [LARGE SCALE GENOMIC DNA]</scope>
    <source>
        <strain evidence="2 3">NF-5</strain>
    </source>
</reference>
<dbReference type="InterPro" id="IPR038142">
    <property type="entry name" value="Cytochrome_P460_sp"/>
</dbReference>
<accession>A0ABT6UG58</accession>
<evidence type="ECO:0008006" key="4">
    <source>
        <dbReference type="Google" id="ProtNLM"/>
    </source>
</evidence>
<proteinExistence type="predicted"/>
<protein>
    <recommendedName>
        <fullName evidence="4">Cytochrome P460 domain-containing protein</fullName>
    </recommendedName>
</protein>
<evidence type="ECO:0000256" key="1">
    <source>
        <dbReference type="SAM" id="SignalP"/>
    </source>
</evidence>
<name>A0ABT6UG58_9GAMM</name>
<dbReference type="RefSeq" id="WP_282679925.1">
    <property type="nucleotide sequence ID" value="NZ_JAOTLW010000022.1"/>
</dbReference>
<gene>
    <name evidence="2" type="ORF">ODY93_17885</name>
</gene>
<evidence type="ECO:0000313" key="2">
    <source>
        <dbReference type="EMBL" id="MDI5833458.1"/>
    </source>
</evidence>
<feature type="chain" id="PRO_5045411983" description="Cytochrome P460 domain-containing protein" evidence="1">
    <location>
        <begin position="23"/>
        <end position="194"/>
    </location>
</feature>
<sequence>MKLFNILLSYFFILFLASNAQAEGGLIELDNYKFKCIRDLSGVRDFYVDNYLGKEALQKTLVIANSISGGEYPEGTVIQLVPTEIMIKRAKGTNKETNDWEFFDLNVSKNGTTVLTRGFKDVTNRFGGNCFECHSKAENKWDLICEKNHGCAPIPLTREMIKALQKTDPRCDTKVSLSDGENEALKMLTNLIQN</sequence>
<organism evidence="2 3">
    <name type="scientific">Shewanella xiamenensis</name>
    <dbReference type="NCBI Taxonomy" id="332186"/>
    <lineage>
        <taxon>Bacteria</taxon>
        <taxon>Pseudomonadati</taxon>
        <taxon>Pseudomonadota</taxon>
        <taxon>Gammaproteobacteria</taxon>
        <taxon>Alteromonadales</taxon>
        <taxon>Shewanellaceae</taxon>
        <taxon>Shewanella</taxon>
    </lineage>
</organism>
<feature type="signal peptide" evidence="1">
    <location>
        <begin position="1"/>
        <end position="22"/>
    </location>
</feature>
<dbReference type="Gene3D" id="3.50.70.20">
    <property type="entry name" value="Cytochrome P460"/>
    <property type="match status" value="1"/>
</dbReference>
<keyword evidence="3" id="KW-1185">Reference proteome</keyword>
<evidence type="ECO:0000313" key="3">
    <source>
        <dbReference type="Proteomes" id="UP001159075"/>
    </source>
</evidence>